<name>A0A9Q7HSW8_9FIRM</name>
<accession>A0A9Q7HSW8</accession>
<dbReference type="Proteomes" id="UP001211987">
    <property type="component" value="Unassembled WGS sequence"/>
</dbReference>
<dbReference type="AlphaFoldDB" id="A0A9Q7HSW8"/>
<proteinExistence type="predicted"/>
<reference evidence="1" key="1">
    <citation type="submission" date="2023-01" db="EMBL/GenBank/DDBJ databases">
        <title>Human gut microbiome strain richness.</title>
        <authorList>
            <person name="Chen-Liaw A."/>
        </authorList>
    </citation>
    <scope>NUCLEOTIDE SEQUENCE</scope>
    <source>
        <strain evidence="1">1001217st2_G6_1001217B_191108</strain>
    </source>
</reference>
<gene>
    <name evidence="1" type="ORF">PM738_15235</name>
</gene>
<evidence type="ECO:0000313" key="2">
    <source>
        <dbReference type="Proteomes" id="UP001211987"/>
    </source>
</evidence>
<evidence type="ECO:0000313" key="1">
    <source>
        <dbReference type="EMBL" id="MDB7085160.1"/>
    </source>
</evidence>
<dbReference type="RefSeq" id="WP_008791095.1">
    <property type="nucleotide sequence ID" value="NZ_CP083622.1"/>
</dbReference>
<protein>
    <submittedName>
        <fullName evidence="1">Uncharacterized protein</fullName>
    </submittedName>
</protein>
<organism evidence="1 2">
    <name type="scientific">Thomasclavelia ramosa</name>
    <dbReference type="NCBI Taxonomy" id="1547"/>
    <lineage>
        <taxon>Bacteria</taxon>
        <taxon>Bacillati</taxon>
        <taxon>Bacillota</taxon>
        <taxon>Erysipelotrichia</taxon>
        <taxon>Erysipelotrichales</taxon>
        <taxon>Coprobacillaceae</taxon>
        <taxon>Thomasclavelia</taxon>
    </lineage>
</organism>
<sequence>MKKIAICIRIDSDIDNKINYLINDKKNEQSKYNDDTNVTKTDIITDAVELLFSYRTRDAFRLLNKEQETYLKGVLKQYQSLNNEFFNNLIFEILILKQLIVSTNGITESQLDETVKKVLDNITNANSN</sequence>
<dbReference type="EMBL" id="JAQLKE010000032">
    <property type="protein sequence ID" value="MDB7085160.1"/>
    <property type="molecule type" value="Genomic_DNA"/>
</dbReference>
<comment type="caution">
    <text evidence="1">The sequence shown here is derived from an EMBL/GenBank/DDBJ whole genome shotgun (WGS) entry which is preliminary data.</text>
</comment>